<keyword evidence="2" id="KW-1185">Reference proteome</keyword>
<gene>
    <name evidence="1" type="ORF">BO225_01025</name>
</gene>
<protein>
    <submittedName>
        <fullName evidence="1">Uncharacterized protein</fullName>
    </submittedName>
</protein>
<dbReference type="Proteomes" id="UP000186705">
    <property type="component" value="Unassembled WGS sequence"/>
</dbReference>
<sequence length="79" mass="9267">MLTDDELRAIAEPILEILRKMEEQSDEMMMEVPKLHLVVDPKMNDMIVGDIEISAEDIKQIEEYLQCEIENMMHPTILH</sequence>
<evidence type="ECO:0000313" key="1">
    <source>
        <dbReference type="EMBL" id="OLU47862.1"/>
    </source>
</evidence>
<dbReference type="EMBL" id="MPKA01000034">
    <property type="protein sequence ID" value="OLU47862.1"/>
    <property type="molecule type" value="Genomic_DNA"/>
</dbReference>
<organism evidence="1 2">
    <name type="scientific">Dubosiella newyorkensis</name>
    <dbReference type="NCBI Taxonomy" id="1862672"/>
    <lineage>
        <taxon>Bacteria</taxon>
        <taxon>Bacillati</taxon>
        <taxon>Bacillota</taxon>
        <taxon>Erysipelotrichia</taxon>
        <taxon>Erysipelotrichales</taxon>
        <taxon>Erysipelotrichaceae</taxon>
        <taxon>Dubosiella</taxon>
    </lineage>
</organism>
<comment type="caution">
    <text evidence="1">The sequence shown here is derived from an EMBL/GenBank/DDBJ whole genome shotgun (WGS) entry which is preliminary data.</text>
</comment>
<dbReference type="AlphaFoldDB" id="A0A1U7NQE8"/>
<name>A0A1U7NQE8_9FIRM</name>
<reference evidence="1 2" key="1">
    <citation type="submission" date="2016-11" db="EMBL/GenBank/DDBJ databases">
        <title>Description of two novel members of the family Erysipelotrichaceae: Ileibacterium lipovorans gen. nov., sp. nov. and Dubosiella newyorkensis, gen. nov., sp. nov.</title>
        <authorList>
            <person name="Cox L.M."/>
            <person name="Sohn J."/>
            <person name="Tyrrell K.L."/>
            <person name="Citron D.M."/>
            <person name="Lawson P.A."/>
            <person name="Patel N.B."/>
            <person name="Iizumi T."/>
            <person name="Perez-Perez G.I."/>
            <person name="Goldstein E.J."/>
            <person name="Blaser M.J."/>
        </authorList>
    </citation>
    <scope>NUCLEOTIDE SEQUENCE [LARGE SCALE GENOMIC DNA]</scope>
    <source>
        <strain evidence="1 2">NYU-BL-A4</strain>
    </source>
</reference>
<accession>A0A1U7NQE8</accession>
<dbReference type="RefSeq" id="WP_076340467.1">
    <property type="nucleotide sequence ID" value="NZ_CAJTMI010000031.1"/>
</dbReference>
<evidence type="ECO:0000313" key="2">
    <source>
        <dbReference type="Proteomes" id="UP000186705"/>
    </source>
</evidence>
<dbReference type="STRING" id="1862672.BO225_01025"/>
<proteinExistence type="predicted"/>